<proteinExistence type="predicted"/>
<dbReference type="EMBL" id="JANCYU010000034">
    <property type="protein sequence ID" value="KAK4525900.1"/>
    <property type="molecule type" value="Genomic_DNA"/>
</dbReference>
<feature type="compositionally biased region" description="Basic and acidic residues" evidence="1">
    <location>
        <begin position="25"/>
        <end position="37"/>
    </location>
</feature>
<reference evidence="2 3" key="1">
    <citation type="submission" date="2022-07" db="EMBL/GenBank/DDBJ databases">
        <title>Genome-wide signatures of adaptation to extreme environments.</title>
        <authorList>
            <person name="Cho C.H."/>
            <person name="Yoon H.S."/>
        </authorList>
    </citation>
    <scope>NUCLEOTIDE SEQUENCE [LARGE SCALE GENOMIC DNA]</scope>
    <source>
        <strain evidence="2 3">108.79 E11</strain>
    </source>
</reference>
<evidence type="ECO:0000256" key="1">
    <source>
        <dbReference type="SAM" id="MobiDB-lite"/>
    </source>
</evidence>
<sequence>MYSASQSLEWWQLEKENVDPCTPTDKPRTSSKKDKTTLPRRTPLSDITELVVGSNKKYQDNTQQQQPQPPTSFYRPLPPKNKEKRLLSLR</sequence>
<dbReference type="Proteomes" id="UP001300502">
    <property type="component" value="Unassembled WGS sequence"/>
</dbReference>
<comment type="caution">
    <text evidence="2">The sequence shown here is derived from an EMBL/GenBank/DDBJ whole genome shotgun (WGS) entry which is preliminary data.</text>
</comment>
<protein>
    <submittedName>
        <fullName evidence="2">Uncharacterized protein</fullName>
    </submittedName>
</protein>
<evidence type="ECO:0000313" key="2">
    <source>
        <dbReference type="EMBL" id="KAK4525900.1"/>
    </source>
</evidence>
<organism evidence="2 3">
    <name type="scientific">Galdieria yellowstonensis</name>
    <dbReference type="NCBI Taxonomy" id="3028027"/>
    <lineage>
        <taxon>Eukaryota</taxon>
        <taxon>Rhodophyta</taxon>
        <taxon>Bangiophyceae</taxon>
        <taxon>Galdieriales</taxon>
        <taxon>Galdieriaceae</taxon>
        <taxon>Galdieria</taxon>
    </lineage>
</organism>
<feature type="region of interest" description="Disordered" evidence="1">
    <location>
        <begin position="13"/>
        <end position="90"/>
    </location>
</feature>
<feature type="compositionally biased region" description="Basic and acidic residues" evidence="1">
    <location>
        <begin position="80"/>
        <end position="90"/>
    </location>
</feature>
<name>A0AAV9IEK9_9RHOD</name>
<accession>A0AAV9IEK9</accession>
<keyword evidence="3" id="KW-1185">Reference proteome</keyword>
<gene>
    <name evidence="2" type="ORF">GAYE_SCF17G3809</name>
</gene>
<evidence type="ECO:0000313" key="3">
    <source>
        <dbReference type="Proteomes" id="UP001300502"/>
    </source>
</evidence>
<dbReference type="AlphaFoldDB" id="A0AAV9IEK9"/>